<keyword evidence="15" id="KW-0732">Signal</keyword>
<evidence type="ECO:0000256" key="13">
    <source>
        <dbReference type="ARBA" id="ARBA00034099"/>
    </source>
</evidence>
<dbReference type="GO" id="GO:0007268">
    <property type="term" value="P:chemical synaptic transmission"/>
    <property type="evidence" value="ECO:0000318"/>
    <property type="project" value="GO_Central"/>
</dbReference>
<reference evidence="19" key="2">
    <citation type="submission" date="2025-08" db="UniProtKB">
        <authorList>
            <consortium name="RefSeq"/>
        </authorList>
    </citation>
    <scope>IDENTIFICATION</scope>
    <source>
        <strain evidence="19">S238N-H82</strain>
        <tissue evidence="19">Testes</tissue>
    </source>
</reference>
<dbReference type="InterPro" id="IPR036719">
    <property type="entry name" value="Neuro-gated_channel_TM_sf"/>
</dbReference>
<dbReference type="PROSITE" id="PS00236">
    <property type="entry name" value="NEUROTR_ION_CHANNEL"/>
    <property type="match status" value="1"/>
</dbReference>
<dbReference type="GO" id="GO:0045202">
    <property type="term" value="C:synapse"/>
    <property type="evidence" value="ECO:0000318"/>
    <property type="project" value="GO_Central"/>
</dbReference>
<evidence type="ECO:0000259" key="17">
    <source>
        <dbReference type="Pfam" id="PF02932"/>
    </source>
</evidence>
<comment type="similarity">
    <text evidence="14">Belongs to the ligand-gated ion channel (TC 1.A.9) family.</text>
</comment>
<keyword evidence="10" id="KW-0325">Glycoprotein</keyword>
<evidence type="ECO:0000256" key="1">
    <source>
        <dbReference type="ARBA" id="ARBA00022448"/>
    </source>
</evidence>
<keyword evidence="11" id="KW-1071">Ligand-gated ion channel</keyword>
<feature type="transmembrane region" description="Helical" evidence="14">
    <location>
        <begin position="335"/>
        <end position="358"/>
    </location>
</feature>
<evidence type="ECO:0000256" key="15">
    <source>
        <dbReference type="SAM" id="SignalP"/>
    </source>
</evidence>
<keyword evidence="12 14" id="KW-0407">Ion channel</keyword>
<dbReference type="PANTHER" id="PTHR18945">
    <property type="entry name" value="NEUROTRANSMITTER GATED ION CHANNEL"/>
    <property type="match status" value="1"/>
</dbReference>
<evidence type="ECO:0000256" key="11">
    <source>
        <dbReference type="ARBA" id="ARBA00023286"/>
    </source>
</evidence>
<dbReference type="GeneID" id="118428963"/>
<dbReference type="GO" id="GO:1902495">
    <property type="term" value="C:transmembrane transporter complex"/>
    <property type="evidence" value="ECO:0000318"/>
    <property type="project" value="GO_Central"/>
</dbReference>
<keyword evidence="3 14" id="KW-0812">Transmembrane</keyword>
<dbReference type="SUPFAM" id="SSF63712">
    <property type="entry name" value="Nicotinic receptor ligand binding domain-like"/>
    <property type="match status" value="1"/>
</dbReference>
<dbReference type="InterPro" id="IPR006201">
    <property type="entry name" value="Neur_channel"/>
</dbReference>
<dbReference type="Pfam" id="PF02932">
    <property type="entry name" value="Neur_chan_memb"/>
    <property type="match status" value="1"/>
</dbReference>
<dbReference type="Gene3D" id="2.70.170.10">
    <property type="entry name" value="Neurotransmitter-gated ion-channel ligand-binding domain"/>
    <property type="match status" value="1"/>
</dbReference>
<dbReference type="Gene3D" id="1.20.58.390">
    <property type="entry name" value="Neurotransmitter-gated ion-channel transmembrane domain"/>
    <property type="match status" value="2"/>
</dbReference>
<dbReference type="InterPro" id="IPR018000">
    <property type="entry name" value="Neurotransmitter_ion_chnl_CS"/>
</dbReference>
<sequence>MAETTPGKTRRRTVTVKMSGGSKRKLVRTCWTLLCILVPLHFFSGSSGAPGAGGHPGGAAGDDNDLFSILFHSYKKALRPVSNPNDSMIVEVGVALTHIINMDEKHQTLTANLWLTMGWNDTNLTWNATDYNNLQYFTVPADMVWKPDIVLYQNVDPYFDGWSRGEMFVKIHQGGYVLWEIPSVTSSSCDIDVSSFPFDVQKCELAFGPWIHSGFEVDMRSMGGNGSLESFIDHAEWDILSFVAERNVETYGEDFNIGTPYADVTFTLELRRKSTFYVFNLLLPCLLLTSIMSATFFLPIDSGEKLSFGVSLLLSMVVFQLVLNEVLPESDKLPWIGEFVIVTMVLMSFSLAMSVFIMNVCDCSLHARPVPLWMQKLVMKYIAMFLLMGDLSKTHDAEEVWESQELSELDDSNHVSHVSHVTLDCDTVRGCWKDISAYNLVMKEVLGTVKNIKNSMDVISNHVKESSSQSRIERQWRTLAKVLDRIFFTMYVVAAFTCLFAFSFNAKAAADADDKDTNTTSH</sequence>
<evidence type="ECO:0000256" key="5">
    <source>
        <dbReference type="ARBA" id="ARBA00023018"/>
    </source>
</evidence>
<keyword evidence="9" id="KW-0675">Receptor</keyword>
<keyword evidence="2" id="KW-1003">Cell membrane</keyword>
<dbReference type="PRINTS" id="PR00252">
    <property type="entry name" value="NRIONCHANNEL"/>
</dbReference>
<dbReference type="OMA" id="WKDISAY"/>
<evidence type="ECO:0000256" key="10">
    <source>
        <dbReference type="ARBA" id="ARBA00023180"/>
    </source>
</evidence>
<evidence type="ECO:0000256" key="3">
    <source>
        <dbReference type="ARBA" id="ARBA00022692"/>
    </source>
</evidence>
<dbReference type="Pfam" id="PF02931">
    <property type="entry name" value="Neur_chan_LBD"/>
    <property type="match status" value="1"/>
</dbReference>
<evidence type="ECO:0000313" key="18">
    <source>
        <dbReference type="Proteomes" id="UP000001554"/>
    </source>
</evidence>
<keyword evidence="7 14" id="KW-0472">Membrane</keyword>
<evidence type="ECO:0000256" key="9">
    <source>
        <dbReference type="ARBA" id="ARBA00023170"/>
    </source>
</evidence>
<keyword evidence="4 14" id="KW-1133">Transmembrane helix</keyword>
<dbReference type="InterPro" id="IPR006202">
    <property type="entry name" value="Neur_chan_lig-bd"/>
</dbReference>
<dbReference type="GO" id="GO:0042391">
    <property type="term" value="P:regulation of membrane potential"/>
    <property type="evidence" value="ECO:0000318"/>
    <property type="project" value="GO_Central"/>
</dbReference>
<keyword evidence="6 14" id="KW-0406">Ion transport</keyword>
<dbReference type="PRINTS" id="PR00254">
    <property type="entry name" value="NICOTINICR"/>
</dbReference>
<evidence type="ECO:0000256" key="6">
    <source>
        <dbReference type="ARBA" id="ARBA00023065"/>
    </source>
</evidence>
<dbReference type="GO" id="GO:0022850">
    <property type="term" value="F:serotonin-gated monoatomic cation channel activity"/>
    <property type="evidence" value="ECO:0000318"/>
    <property type="project" value="GO_Central"/>
</dbReference>
<dbReference type="InterPro" id="IPR036734">
    <property type="entry name" value="Neur_chan_lig-bd_sf"/>
</dbReference>
<dbReference type="KEGG" id="bfo:118428963"/>
<feature type="domain" description="Neurotransmitter-gated ion-channel transmembrane" evidence="17">
    <location>
        <begin position="281"/>
        <end position="496"/>
    </location>
</feature>
<dbReference type="Proteomes" id="UP000001554">
    <property type="component" value="Chromosome 13"/>
</dbReference>
<comment type="subcellular location">
    <subcellularLocation>
        <location evidence="13">Synaptic cell membrane</location>
        <topology evidence="13">Multi-pass membrane protein</topology>
    </subcellularLocation>
</comment>
<feature type="transmembrane region" description="Helical" evidence="14">
    <location>
        <begin position="482"/>
        <end position="504"/>
    </location>
</feature>
<dbReference type="GO" id="GO:0043005">
    <property type="term" value="C:neuron projection"/>
    <property type="evidence" value="ECO:0000318"/>
    <property type="project" value="GO_Central"/>
</dbReference>
<dbReference type="GO" id="GO:0022848">
    <property type="term" value="F:acetylcholine-gated monoatomic cation-selective channel activity"/>
    <property type="evidence" value="ECO:0007669"/>
    <property type="project" value="InterPro"/>
</dbReference>
<keyword evidence="1 14" id="KW-0813">Transport</keyword>
<dbReference type="FunFam" id="1.20.58.390:FF:000043">
    <property type="entry name" value="AcetylCholine Receptor"/>
    <property type="match status" value="1"/>
</dbReference>
<dbReference type="RefSeq" id="XP_035695180.1">
    <property type="nucleotide sequence ID" value="XM_035839287.1"/>
</dbReference>
<dbReference type="InterPro" id="IPR002394">
    <property type="entry name" value="Nicotinic_acetylcholine_rcpt"/>
</dbReference>
<keyword evidence="5" id="KW-0770">Synapse</keyword>
<feature type="transmembrane region" description="Helical" evidence="14">
    <location>
        <begin position="276"/>
        <end position="299"/>
    </location>
</feature>
<evidence type="ECO:0000259" key="16">
    <source>
        <dbReference type="Pfam" id="PF02931"/>
    </source>
</evidence>
<feature type="chain" id="PRO_5039899415" evidence="15">
    <location>
        <begin position="49"/>
        <end position="522"/>
    </location>
</feature>
<feature type="signal peptide" evidence="15">
    <location>
        <begin position="1"/>
        <end position="48"/>
    </location>
</feature>
<evidence type="ECO:0000256" key="4">
    <source>
        <dbReference type="ARBA" id="ARBA00022989"/>
    </source>
</evidence>
<keyword evidence="18" id="KW-1185">Reference proteome</keyword>
<dbReference type="GO" id="GO:0005231">
    <property type="term" value="F:excitatory extracellular ligand-gated monoatomic ion channel activity"/>
    <property type="evidence" value="ECO:0000318"/>
    <property type="project" value="GO_Central"/>
</dbReference>
<evidence type="ECO:0000256" key="2">
    <source>
        <dbReference type="ARBA" id="ARBA00022475"/>
    </source>
</evidence>
<evidence type="ECO:0000313" key="19">
    <source>
        <dbReference type="RefSeq" id="XP_035695180.1"/>
    </source>
</evidence>
<organism evidence="18 19">
    <name type="scientific">Branchiostoma floridae</name>
    <name type="common">Florida lancelet</name>
    <name type="synonym">Amphioxus</name>
    <dbReference type="NCBI Taxonomy" id="7739"/>
    <lineage>
        <taxon>Eukaryota</taxon>
        <taxon>Metazoa</taxon>
        <taxon>Chordata</taxon>
        <taxon>Cephalochordata</taxon>
        <taxon>Leptocardii</taxon>
        <taxon>Amphioxiformes</taxon>
        <taxon>Branchiostomatidae</taxon>
        <taxon>Branchiostoma</taxon>
    </lineage>
</organism>
<evidence type="ECO:0000256" key="8">
    <source>
        <dbReference type="ARBA" id="ARBA00023157"/>
    </source>
</evidence>
<dbReference type="CDD" id="cd18997">
    <property type="entry name" value="LGIC_ECD_nAChR"/>
    <property type="match status" value="1"/>
</dbReference>
<dbReference type="AlphaFoldDB" id="A0A9J7N9W7"/>
<evidence type="ECO:0000256" key="7">
    <source>
        <dbReference type="ARBA" id="ARBA00023136"/>
    </source>
</evidence>
<reference evidence="18" key="1">
    <citation type="journal article" date="2020" name="Nat. Ecol. Evol.">
        <title>Deeply conserved synteny resolves early events in vertebrate evolution.</title>
        <authorList>
            <person name="Simakov O."/>
            <person name="Marletaz F."/>
            <person name="Yue J.X."/>
            <person name="O'Connell B."/>
            <person name="Jenkins J."/>
            <person name="Brandt A."/>
            <person name="Calef R."/>
            <person name="Tung C.H."/>
            <person name="Huang T.K."/>
            <person name="Schmutz J."/>
            <person name="Satoh N."/>
            <person name="Yu J.K."/>
            <person name="Putnam N.H."/>
            <person name="Green R.E."/>
            <person name="Rokhsar D.S."/>
        </authorList>
    </citation>
    <scope>NUCLEOTIDE SEQUENCE [LARGE SCALE GENOMIC DNA]</scope>
    <source>
        <strain evidence="18">S238N-H82</strain>
    </source>
</reference>
<dbReference type="GO" id="GO:0045211">
    <property type="term" value="C:postsynaptic membrane"/>
    <property type="evidence" value="ECO:0007669"/>
    <property type="project" value="InterPro"/>
</dbReference>
<accession>A0A9J7N9W7</accession>
<dbReference type="InterPro" id="IPR038050">
    <property type="entry name" value="Neuro_actylchol_rec"/>
</dbReference>
<gene>
    <name evidence="19" type="primary">LOC118428963</name>
</gene>
<protein>
    <submittedName>
        <fullName evidence="19">Neuronal acetylcholine receptor subunit alpha-10-like</fullName>
    </submittedName>
</protein>
<proteinExistence type="inferred from homology"/>
<comment type="caution">
    <text evidence="14">Lacks conserved residue(s) required for the propagation of feature annotation.</text>
</comment>
<dbReference type="SUPFAM" id="SSF90112">
    <property type="entry name" value="Neurotransmitter-gated ion-channel transmembrane pore"/>
    <property type="match status" value="1"/>
</dbReference>
<keyword evidence="8" id="KW-1015">Disulfide bond</keyword>
<dbReference type="GO" id="GO:1904315">
    <property type="term" value="F:transmitter-gated monoatomic ion channel activity involved in regulation of postsynaptic membrane potential"/>
    <property type="evidence" value="ECO:0000318"/>
    <property type="project" value="GO_Central"/>
</dbReference>
<dbReference type="FunFam" id="2.70.170.10:FF:000030">
    <property type="entry name" value="AcetylCholine Receptor"/>
    <property type="match status" value="1"/>
</dbReference>
<evidence type="ECO:0000256" key="12">
    <source>
        <dbReference type="ARBA" id="ARBA00023303"/>
    </source>
</evidence>
<dbReference type="GO" id="GO:0034220">
    <property type="term" value="P:monoatomic ion transmembrane transport"/>
    <property type="evidence" value="ECO:0000318"/>
    <property type="project" value="GO_Central"/>
</dbReference>
<dbReference type="InterPro" id="IPR006029">
    <property type="entry name" value="Neurotrans-gated_channel_TM"/>
</dbReference>
<feature type="domain" description="Neurotransmitter-gated ion-channel ligand-binding" evidence="16">
    <location>
        <begin position="65"/>
        <end position="273"/>
    </location>
</feature>
<dbReference type="OrthoDB" id="10005967at2759"/>
<dbReference type="GO" id="GO:0005886">
    <property type="term" value="C:plasma membrane"/>
    <property type="evidence" value="ECO:0000318"/>
    <property type="project" value="GO_Central"/>
</dbReference>
<evidence type="ECO:0000256" key="14">
    <source>
        <dbReference type="RuleBase" id="RU000687"/>
    </source>
</evidence>
<dbReference type="CDD" id="cd19051">
    <property type="entry name" value="LGIC_TM_cation"/>
    <property type="match status" value="1"/>
</dbReference>
<name>A0A9J7N9W7_BRAFL</name>